<dbReference type="Proteomes" id="UP000437824">
    <property type="component" value="Unassembled WGS sequence"/>
</dbReference>
<evidence type="ECO:0000313" key="3">
    <source>
        <dbReference type="Proteomes" id="UP000437824"/>
    </source>
</evidence>
<accession>A0A844GHM3</accession>
<keyword evidence="1" id="KW-0175">Coiled coil</keyword>
<dbReference type="RefSeq" id="WP_118509117.1">
    <property type="nucleotide sequence ID" value="NZ_WMBC01000001.1"/>
</dbReference>
<organism evidence="2 3">
    <name type="scientific">Blautia luti DSM 14534 = JCM 17040</name>
    <dbReference type="NCBI Taxonomy" id="649762"/>
    <lineage>
        <taxon>Bacteria</taxon>
        <taxon>Bacillati</taxon>
        <taxon>Bacillota</taxon>
        <taxon>Clostridia</taxon>
        <taxon>Lachnospirales</taxon>
        <taxon>Lachnospiraceae</taxon>
        <taxon>Blautia</taxon>
    </lineage>
</organism>
<gene>
    <name evidence="2" type="ORF">GKZ57_00600</name>
</gene>
<reference evidence="2 3" key="1">
    <citation type="submission" date="2019-11" db="EMBL/GenBank/DDBJ databases">
        <title>Draft genome sequence of Blautia luti DSM 14534T, isolated from human stool.</title>
        <authorList>
            <person name="Ortiz R."/>
            <person name="Melis-Arcos F."/>
            <person name="Covarrubias P."/>
            <person name="Cardenas J.P."/>
            <person name="Perez-Donoso J."/>
            <person name="Almonacid D."/>
        </authorList>
    </citation>
    <scope>NUCLEOTIDE SEQUENCE [LARGE SCALE GENOMIC DNA]</scope>
    <source>
        <strain evidence="2 3">DSM 14534</strain>
    </source>
</reference>
<dbReference type="EMBL" id="WMBC01000001">
    <property type="protein sequence ID" value="MTD59807.1"/>
    <property type="molecule type" value="Genomic_DNA"/>
</dbReference>
<proteinExistence type="predicted"/>
<feature type="coiled-coil region" evidence="1">
    <location>
        <begin position="11"/>
        <end position="83"/>
    </location>
</feature>
<evidence type="ECO:0000313" key="2">
    <source>
        <dbReference type="EMBL" id="MTD59807.1"/>
    </source>
</evidence>
<evidence type="ECO:0000256" key="1">
    <source>
        <dbReference type="SAM" id="Coils"/>
    </source>
</evidence>
<sequence>MTEKELRRLSRTDLLEMLLEQSKEVQRLQQELEETKQKLEDRRLMEQEAGSIAEAALRINKVFEAAQQAADQYLENIRQHADRRENESIQHEEA</sequence>
<name>A0A844GHM3_9FIRM</name>
<comment type="caution">
    <text evidence="2">The sequence shown here is derived from an EMBL/GenBank/DDBJ whole genome shotgun (WGS) entry which is preliminary data.</text>
</comment>
<protein>
    <submittedName>
        <fullName evidence="2">DNA repair protein</fullName>
    </submittedName>
</protein>
<dbReference type="AlphaFoldDB" id="A0A844GHM3"/>